<comment type="similarity">
    <text evidence="1">Belongs to the phD/YefM antitoxin family.</text>
</comment>
<dbReference type="Proteomes" id="UP000278036">
    <property type="component" value="Unassembled WGS sequence"/>
</dbReference>
<evidence type="ECO:0000313" key="3">
    <source>
        <dbReference type="EMBL" id="RMI16868.1"/>
    </source>
</evidence>
<dbReference type="SUPFAM" id="SSF143120">
    <property type="entry name" value="YefM-like"/>
    <property type="match status" value="1"/>
</dbReference>
<dbReference type="EMBL" id="RFLX01000048">
    <property type="protein sequence ID" value="RMI16868.1"/>
    <property type="molecule type" value="Genomic_DNA"/>
</dbReference>
<evidence type="ECO:0000313" key="4">
    <source>
        <dbReference type="Proteomes" id="UP000274097"/>
    </source>
</evidence>
<dbReference type="EMBL" id="RAQU01000174">
    <property type="protein sequence ID" value="RKK02206.1"/>
    <property type="molecule type" value="Genomic_DNA"/>
</dbReference>
<organism evidence="2 5">
    <name type="scientific">Teichococcus wenyumeiae</name>
    <dbReference type="NCBI Taxonomy" id="2478470"/>
    <lineage>
        <taxon>Bacteria</taxon>
        <taxon>Pseudomonadati</taxon>
        <taxon>Pseudomonadota</taxon>
        <taxon>Alphaproteobacteria</taxon>
        <taxon>Acetobacterales</taxon>
        <taxon>Roseomonadaceae</taxon>
        <taxon>Roseomonas</taxon>
    </lineage>
</organism>
<reference evidence="2 5" key="1">
    <citation type="submission" date="2018-09" db="EMBL/GenBank/DDBJ databases">
        <title>Roseomonas sp. nov., isolated from feces of Tibetan antelopes in the Qinghai-Tibet plateau, China.</title>
        <authorList>
            <person name="Tian Z."/>
        </authorList>
    </citation>
    <scope>NUCLEOTIDE SEQUENCE [LARGE SCALE GENOMIC DNA]</scope>
    <source>
        <strain evidence="3 4">Z23</strain>
        <strain evidence="2 5">Z24</strain>
    </source>
</reference>
<dbReference type="InterPro" id="IPR036165">
    <property type="entry name" value="YefM-like_sf"/>
</dbReference>
<keyword evidence="4" id="KW-1185">Reference proteome</keyword>
<accession>A0A3A9JF06</accession>
<evidence type="ECO:0000313" key="5">
    <source>
        <dbReference type="Proteomes" id="UP000278036"/>
    </source>
</evidence>
<evidence type="ECO:0008006" key="6">
    <source>
        <dbReference type="Google" id="ProtNLM"/>
    </source>
</evidence>
<comment type="caution">
    <text evidence="2">The sequence shown here is derived from an EMBL/GenBank/DDBJ whole genome shotgun (WGS) entry which is preliminary data.</text>
</comment>
<name>A0A3A9JF06_9PROT</name>
<dbReference type="AlphaFoldDB" id="A0A3A9JF06"/>
<evidence type="ECO:0000256" key="1">
    <source>
        <dbReference type="ARBA" id="ARBA00009981"/>
    </source>
</evidence>
<gene>
    <name evidence="2" type="ORF">D6Z83_20945</name>
    <name evidence="3" type="ORF">EBE87_25035</name>
</gene>
<dbReference type="RefSeq" id="WP_120640166.1">
    <property type="nucleotide sequence ID" value="NZ_RAQU01000174.1"/>
</dbReference>
<protein>
    <recommendedName>
        <fullName evidence="6">Antitoxin</fullName>
    </recommendedName>
</protein>
<evidence type="ECO:0000313" key="2">
    <source>
        <dbReference type="EMBL" id="RKK02206.1"/>
    </source>
</evidence>
<dbReference type="InParanoid" id="A0A3A9JF06"/>
<sequence length="85" mass="9465">MADVLLSDRTISATDVKKRGIASFQTDNGSPVAVMKNNRPQYYVVEAGLYAEMMEALEAAEDAELVRLAEARRHQPRVRVSLDDL</sequence>
<dbReference type="Proteomes" id="UP000274097">
    <property type="component" value="Unassembled WGS sequence"/>
</dbReference>
<proteinExistence type="inferred from homology"/>